<dbReference type="Proteomes" id="UP000019226">
    <property type="component" value="Chromosome"/>
</dbReference>
<dbReference type="PANTHER" id="PTHR23513">
    <property type="entry name" value="INTEGRAL MEMBRANE EFFLUX PROTEIN-RELATED"/>
    <property type="match status" value="1"/>
</dbReference>
<proteinExistence type="predicted"/>
<protein>
    <submittedName>
        <fullName evidence="8">Major facilitator superfamily protein</fullName>
    </submittedName>
</protein>
<dbReference type="Gene3D" id="1.20.1250.20">
    <property type="entry name" value="MFS general substrate transporter like domains"/>
    <property type="match status" value="1"/>
</dbReference>
<feature type="transmembrane region" description="Helical" evidence="6">
    <location>
        <begin position="156"/>
        <end position="173"/>
    </location>
</feature>
<keyword evidence="4 6" id="KW-1133">Transmembrane helix</keyword>
<name>A0ABM5PR33_9CORY</name>
<evidence type="ECO:0000313" key="8">
    <source>
        <dbReference type="EMBL" id="AHI20512.1"/>
    </source>
</evidence>
<dbReference type="PANTHER" id="PTHR23513:SF6">
    <property type="entry name" value="MAJOR FACILITATOR SUPERFAMILY ASSOCIATED DOMAIN-CONTAINING PROTEIN"/>
    <property type="match status" value="1"/>
</dbReference>
<dbReference type="PROSITE" id="PS50850">
    <property type="entry name" value="MFS"/>
    <property type="match status" value="1"/>
</dbReference>
<feature type="transmembrane region" description="Helical" evidence="6">
    <location>
        <begin position="360"/>
        <end position="380"/>
    </location>
</feature>
<feature type="transmembrane region" description="Helical" evidence="6">
    <location>
        <begin position="210"/>
        <end position="233"/>
    </location>
</feature>
<dbReference type="InterPro" id="IPR036259">
    <property type="entry name" value="MFS_trans_sf"/>
</dbReference>
<organism evidence="8 9">
    <name type="scientific">Corynebacterium casei LMG S-19264</name>
    <dbReference type="NCBI Taxonomy" id="1285583"/>
    <lineage>
        <taxon>Bacteria</taxon>
        <taxon>Bacillati</taxon>
        <taxon>Actinomycetota</taxon>
        <taxon>Actinomycetes</taxon>
        <taxon>Mycobacteriales</taxon>
        <taxon>Corynebacteriaceae</taxon>
        <taxon>Corynebacterium</taxon>
    </lineage>
</organism>
<feature type="transmembrane region" description="Helical" evidence="6">
    <location>
        <begin position="331"/>
        <end position="354"/>
    </location>
</feature>
<evidence type="ECO:0000256" key="5">
    <source>
        <dbReference type="ARBA" id="ARBA00023136"/>
    </source>
</evidence>
<reference evidence="9" key="1">
    <citation type="submission" date="2013-02" db="EMBL/GenBank/DDBJ databases">
        <title>The complete genome sequence of Corynebacterium casei LMG S-19264 (=DSM 44701).</title>
        <authorList>
            <person name="Ruckert C."/>
            <person name="Albersmeier A."/>
            <person name="Kalinowski J."/>
        </authorList>
    </citation>
    <scope>NUCLEOTIDE SEQUENCE [LARGE SCALE GENOMIC DNA]</scope>
    <source>
        <strain evidence="9">LMG S-19264</strain>
    </source>
</reference>
<keyword evidence="3 6" id="KW-0812">Transmembrane</keyword>
<feature type="transmembrane region" description="Helical" evidence="6">
    <location>
        <begin position="133"/>
        <end position="150"/>
    </location>
</feature>
<dbReference type="GeneID" id="82878070"/>
<feature type="transmembrane region" description="Helical" evidence="6">
    <location>
        <begin position="294"/>
        <end position="319"/>
    </location>
</feature>
<accession>A0ABM5PR33</accession>
<dbReference type="InterPro" id="IPR020846">
    <property type="entry name" value="MFS_dom"/>
</dbReference>
<feature type="transmembrane region" description="Helical" evidence="6">
    <location>
        <begin position="33"/>
        <end position="54"/>
    </location>
</feature>
<keyword evidence="5 6" id="KW-0472">Membrane</keyword>
<dbReference type="Pfam" id="PF07690">
    <property type="entry name" value="MFS_1"/>
    <property type="match status" value="1"/>
</dbReference>
<evidence type="ECO:0000256" key="4">
    <source>
        <dbReference type="ARBA" id="ARBA00022989"/>
    </source>
</evidence>
<feature type="transmembrane region" description="Helical" evidence="6">
    <location>
        <begin position="66"/>
        <end position="87"/>
    </location>
</feature>
<keyword evidence="2" id="KW-1003">Cell membrane</keyword>
<gene>
    <name evidence="8" type="ORF">CCASEI_09775</name>
</gene>
<dbReference type="EMBL" id="CP004350">
    <property type="protein sequence ID" value="AHI20512.1"/>
    <property type="molecule type" value="Genomic_DNA"/>
</dbReference>
<evidence type="ECO:0000256" key="3">
    <source>
        <dbReference type="ARBA" id="ARBA00022692"/>
    </source>
</evidence>
<feature type="domain" description="Major facilitator superfamily (MFS) profile" evidence="7">
    <location>
        <begin position="1"/>
        <end position="385"/>
    </location>
</feature>
<feature type="transmembrane region" description="Helical" evidence="6">
    <location>
        <begin position="239"/>
        <end position="258"/>
    </location>
</feature>
<feature type="transmembrane region" description="Helical" evidence="6">
    <location>
        <begin position="93"/>
        <end position="112"/>
    </location>
</feature>
<dbReference type="RefSeq" id="WP_081748488.1">
    <property type="nucleotide sequence ID" value="NZ_CP004350.1"/>
</dbReference>
<feature type="transmembrane region" description="Helical" evidence="6">
    <location>
        <begin position="270"/>
        <end position="288"/>
    </location>
</feature>
<evidence type="ECO:0000256" key="6">
    <source>
        <dbReference type="SAM" id="Phobius"/>
    </source>
</evidence>
<evidence type="ECO:0000256" key="2">
    <source>
        <dbReference type="ARBA" id="ARBA00022475"/>
    </source>
</evidence>
<sequence length="387" mass="39994">MRFLVTAYFLLSLCGTMTSVAISLHFAAHDGGAALISAILVSSACAQIFIAPLLAPVFDRFSARSIAIAATVCEVVLLGIILVVPIAPVLIGVSLLSSALAGLSIPALFTIADEYGDKKNQAATFSMLDTARLVGSFVGPVLSGLLLDIWSLRAAISVEIAANLIALAILLVLKQASSAPESDDDPKTQSFLARVLEAPALLLRNEQSRAALMSIWAAIIFTSVFSVALVFYAVDVLGAGGLGYAFLMQAFVVGRILGARRSKTIAPPRALAVLTVCGIIMGISIALTGILHNLIVAITCFFIAGICNALQVAALRLVITSAVPAEIQPKALSSMGSVNTSAMLVGYIIGAPIVTAAGPALALMISGVGTALLTVLSPLVRNLRSRL</sequence>
<keyword evidence="9" id="KW-1185">Reference proteome</keyword>
<dbReference type="SUPFAM" id="SSF103473">
    <property type="entry name" value="MFS general substrate transporter"/>
    <property type="match status" value="1"/>
</dbReference>
<evidence type="ECO:0000259" key="7">
    <source>
        <dbReference type="PROSITE" id="PS50850"/>
    </source>
</evidence>
<comment type="subcellular location">
    <subcellularLocation>
        <location evidence="1">Cell membrane</location>
        <topology evidence="1">Multi-pass membrane protein</topology>
    </subcellularLocation>
</comment>
<evidence type="ECO:0000313" key="9">
    <source>
        <dbReference type="Proteomes" id="UP000019226"/>
    </source>
</evidence>
<evidence type="ECO:0000256" key="1">
    <source>
        <dbReference type="ARBA" id="ARBA00004651"/>
    </source>
</evidence>
<dbReference type="InterPro" id="IPR011701">
    <property type="entry name" value="MFS"/>
</dbReference>